<evidence type="ECO:0000313" key="3">
    <source>
        <dbReference type="EMBL" id="MCC2124779.1"/>
    </source>
</evidence>
<keyword evidence="2" id="KW-1133">Transmembrane helix</keyword>
<proteinExistence type="predicted"/>
<keyword evidence="2" id="KW-0472">Membrane</keyword>
<comment type="caution">
    <text evidence="3">The sequence shown here is derived from an EMBL/GenBank/DDBJ whole genome shotgun (WGS) entry which is preliminary data.</text>
</comment>
<dbReference type="Proteomes" id="UP001198220">
    <property type="component" value="Unassembled WGS sequence"/>
</dbReference>
<dbReference type="AlphaFoldDB" id="A0AAE3A3K5"/>
<dbReference type="RefSeq" id="WP_308458334.1">
    <property type="nucleotide sequence ID" value="NZ_JAJEPS010000001.1"/>
</dbReference>
<protein>
    <submittedName>
        <fullName evidence="3">Uncharacterized protein</fullName>
    </submittedName>
</protein>
<gene>
    <name evidence="3" type="ORF">LKD36_01145</name>
</gene>
<reference evidence="3 4" key="1">
    <citation type="submission" date="2021-10" db="EMBL/GenBank/DDBJ databases">
        <title>Anaerobic single-cell dispensing facilitates the cultivation of human gut bacteria.</title>
        <authorList>
            <person name="Afrizal A."/>
        </authorList>
    </citation>
    <scope>NUCLEOTIDE SEQUENCE [LARGE SCALE GENOMIC DNA]</scope>
    <source>
        <strain evidence="3 4">CLA-AA-H276</strain>
    </source>
</reference>
<accession>A0AAE3A3K5</accession>
<sequence length="106" mass="12294">MGDPITREEHEEFSRRIEEEDHRQNRRIDLLEKSVEQFNTLASAVQKLACNMESMLKEQEQQGERLEKLEGLREENWKRWAGYGVTFLLGLASAIATAYAKNLLGL</sequence>
<feature type="region of interest" description="Disordered" evidence="1">
    <location>
        <begin position="1"/>
        <end position="21"/>
    </location>
</feature>
<evidence type="ECO:0000256" key="1">
    <source>
        <dbReference type="SAM" id="MobiDB-lite"/>
    </source>
</evidence>
<evidence type="ECO:0000256" key="2">
    <source>
        <dbReference type="SAM" id="Phobius"/>
    </source>
</evidence>
<keyword evidence="2" id="KW-0812">Transmembrane</keyword>
<dbReference type="EMBL" id="JAJEPS010000001">
    <property type="protein sequence ID" value="MCC2124779.1"/>
    <property type="molecule type" value="Genomic_DNA"/>
</dbReference>
<keyword evidence="4" id="KW-1185">Reference proteome</keyword>
<name>A0AAE3A3K5_9FIRM</name>
<organism evidence="3 4">
    <name type="scientific">Hominiventricola filiformis</name>
    <dbReference type="NCBI Taxonomy" id="2885352"/>
    <lineage>
        <taxon>Bacteria</taxon>
        <taxon>Bacillati</taxon>
        <taxon>Bacillota</taxon>
        <taxon>Clostridia</taxon>
        <taxon>Lachnospirales</taxon>
        <taxon>Lachnospiraceae</taxon>
        <taxon>Hominiventricola</taxon>
    </lineage>
</organism>
<evidence type="ECO:0000313" key="4">
    <source>
        <dbReference type="Proteomes" id="UP001198220"/>
    </source>
</evidence>
<feature type="transmembrane region" description="Helical" evidence="2">
    <location>
        <begin position="80"/>
        <end position="100"/>
    </location>
</feature>